<keyword evidence="3" id="KW-0520">NAD</keyword>
<dbReference type="Gene3D" id="3.40.50.720">
    <property type="entry name" value="NAD(P)-binding Rossmann-like Domain"/>
    <property type="match status" value="1"/>
</dbReference>
<evidence type="ECO:0000259" key="6">
    <source>
        <dbReference type="Pfam" id="PF02737"/>
    </source>
</evidence>
<organism evidence="7 8">
    <name type="scientific">Haladaptatus paucihalophilus DX253</name>
    <dbReference type="NCBI Taxonomy" id="797209"/>
    <lineage>
        <taxon>Archaea</taxon>
        <taxon>Methanobacteriati</taxon>
        <taxon>Methanobacteriota</taxon>
        <taxon>Stenosarchaea group</taxon>
        <taxon>Halobacteria</taxon>
        <taxon>Halobacteriales</taxon>
        <taxon>Haladaptataceae</taxon>
        <taxon>Haladaptatus</taxon>
    </lineage>
</organism>
<feature type="compositionally biased region" description="Polar residues" evidence="4">
    <location>
        <begin position="313"/>
        <end position="323"/>
    </location>
</feature>
<evidence type="ECO:0000256" key="3">
    <source>
        <dbReference type="PIRSR" id="PIRSR000105-2"/>
    </source>
</evidence>
<dbReference type="eggNOG" id="arCOG00250">
    <property type="taxonomic scope" value="Archaea"/>
</dbReference>
<evidence type="ECO:0000313" key="8">
    <source>
        <dbReference type="Proteomes" id="UP000003751"/>
    </source>
</evidence>
<dbReference type="InterPro" id="IPR013328">
    <property type="entry name" value="6PGD_dom2"/>
</dbReference>
<dbReference type="STRING" id="797209.GCA_000376445_00948"/>
<feature type="binding site" evidence="3">
    <location>
        <position position="53"/>
    </location>
    <ligand>
        <name>NAD(+)</name>
        <dbReference type="ChEBI" id="CHEBI:57540"/>
    </ligand>
</feature>
<dbReference type="PANTHER" id="PTHR48075">
    <property type="entry name" value="3-HYDROXYACYL-COA DEHYDROGENASE FAMILY PROTEIN"/>
    <property type="match status" value="1"/>
</dbReference>
<protein>
    <submittedName>
        <fullName evidence="7">3-hydroxyacyl-CoA dehydrogenase</fullName>
    </submittedName>
</protein>
<dbReference type="GO" id="GO:0070403">
    <property type="term" value="F:NAD+ binding"/>
    <property type="evidence" value="ECO:0007669"/>
    <property type="project" value="InterPro"/>
</dbReference>
<sequence>MVGESRTEGGEKRFSWVRTRFCTMKVGVLGAGTMGHGIAQVTAMAGHDVTLRDIEQEFVENGIESIEANLQGGVERDKVSEAEKDAALDRISGTTDLEAAVGDADLVVEAVPEKMEIKRETFEDVEAFASDDAIIASNTSSLSLTEIASALDDPTRAIGLHFFNPVHIMKLVEIVIPEQADRETVDFAAEFVEGIDKVGVEVNDSPGFASSRLGVALGVEAIRMVQEGVASPRDIDTAMELGYNHPMGPIELGDVVGLDVRLGILEHLREELGERFRPPQILRQKVRAGKLGKKTGEGFYVWEDGEIVGVSGESRTARQSGSEGVSGEMEDENR</sequence>
<dbReference type="InterPro" id="IPR022694">
    <property type="entry name" value="3-OHacyl-CoA_DH"/>
</dbReference>
<dbReference type="EMBL" id="AEMG01000004">
    <property type="protein sequence ID" value="EFW93027.1"/>
    <property type="molecule type" value="Genomic_DNA"/>
</dbReference>
<feature type="binding site" evidence="3">
    <location>
        <position position="164"/>
    </location>
    <ligand>
        <name>NAD(+)</name>
        <dbReference type="ChEBI" id="CHEBI:57540"/>
    </ligand>
</feature>
<evidence type="ECO:0000256" key="4">
    <source>
        <dbReference type="SAM" id="MobiDB-lite"/>
    </source>
</evidence>
<feature type="binding site" evidence="3">
    <location>
        <begin position="30"/>
        <end position="35"/>
    </location>
    <ligand>
        <name>NAD(+)</name>
        <dbReference type="ChEBI" id="CHEBI:57540"/>
    </ligand>
</feature>
<dbReference type="InterPro" id="IPR008927">
    <property type="entry name" value="6-PGluconate_DH-like_C_sf"/>
</dbReference>
<accession>E7QPV1</accession>
<dbReference type="SUPFAM" id="SSF48179">
    <property type="entry name" value="6-phosphogluconate dehydrogenase C-terminal domain-like"/>
    <property type="match status" value="1"/>
</dbReference>
<name>E7QPV1_HALPU</name>
<dbReference type="Proteomes" id="UP000003751">
    <property type="component" value="Unassembled WGS sequence"/>
</dbReference>
<dbReference type="PANTHER" id="PTHR48075:SF5">
    <property type="entry name" value="3-HYDROXYBUTYRYL-COA DEHYDROGENASE"/>
    <property type="match status" value="1"/>
</dbReference>
<dbReference type="GO" id="GO:0006631">
    <property type="term" value="P:fatty acid metabolic process"/>
    <property type="evidence" value="ECO:0007669"/>
    <property type="project" value="InterPro"/>
</dbReference>
<proteinExistence type="predicted"/>
<dbReference type="AlphaFoldDB" id="E7QPV1"/>
<evidence type="ECO:0000256" key="2">
    <source>
        <dbReference type="PIRSR" id="PIRSR000105-1"/>
    </source>
</evidence>
<dbReference type="InterPro" id="IPR006176">
    <property type="entry name" value="3-OHacyl-CoA_DH_NAD-bd"/>
</dbReference>
<feature type="site" description="Important for catalytic activity" evidence="2">
    <location>
        <position position="161"/>
    </location>
</feature>
<dbReference type="SUPFAM" id="SSF51735">
    <property type="entry name" value="NAD(P)-binding Rossmann-fold domains"/>
    <property type="match status" value="1"/>
</dbReference>
<evidence type="ECO:0000256" key="1">
    <source>
        <dbReference type="ARBA" id="ARBA00023002"/>
    </source>
</evidence>
<feature type="binding site" evidence="3">
    <location>
        <position position="140"/>
    </location>
    <ligand>
        <name>NAD(+)</name>
        <dbReference type="ChEBI" id="CHEBI:57540"/>
    </ligand>
</feature>
<keyword evidence="1" id="KW-0560">Oxidoreductase</keyword>
<dbReference type="PIRSF" id="PIRSF000105">
    <property type="entry name" value="HCDH"/>
    <property type="match status" value="1"/>
</dbReference>
<evidence type="ECO:0000313" key="7">
    <source>
        <dbReference type="EMBL" id="EFW93027.1"/>
    </source>
</evidence>
<dbReference type="InterPro" id="IPR036291">
    <property type="entry name" value="NAD(P)-bd_dom_sf"/>
</dbReference>
<feature type="domain" description="3-hydroxyacyl-CoA dehydrogenase NAD binding" evidence="6">
    <location>
        <begin position="25"/>
        <end position="204"/>
    </location>
</feature>
<dbReference type="PATRIC" id="fig|797209.4.peg.822"/>
<feature type="region of interest" description="Disordered" evidence="4">
    <location>
        <begin position="311"/>
        <end position="334"/>
    </location>
</feature>
<feature type="binding site" evidence="3">
    <location>
        <position position="113"/>
    </location>
    <ligand>
        <name>NAD(+)</name>
        <dbReference type="ChEBI" id="CHEBI:57540"/>
    </ligand>
</feature>
<dbReference type="FunFam" id="3.40.50.720:FF:000009">
    <property type="entry name" value="Fatty oxidation complex, alpha subunit"/>
    <property type="match status" value="1"/>
</dbReference>
<dbReference type="Gene3D" id="1.10.1040.10">
    <property type="entry name" value="N-(1-d-carboxylethyl)-l-norvaline Dehydrogenase, domain 2"/>
    <property type="match status" value="1"/>
</dbReference>
<dbReference type="Pfam" id="PF00725">
    <property type="entry name" value="3HCDH"/>
    <property type="match status" value="1"/>
</dbReference>
<dbReference type="InterPro" id="IPR006108">
    <property type="entry name" value="3HC_DH_C"/>
</dbReference>
<dbReference type="Pfam" id="PF02737">
    <property type="entry name" value="3HCDH_N"/>
    <property type="match status" value="1"/>
</dbReference>
<gene>
    <name evidence="7" type="ORF">ZOD2009_04167</name>
</gene>
<reference evidence="7 8" key="1">
    <citation type="journal article" date="2014" name="ISME J.">
        <title>Trehalose/2-sulfotrehalose biosynthesis and glycine-betaine uptake are widely spread mechanisms for osmoadaptation in the Halobacteriales.</title>
        <authorList>
            <person name="Youssef N.H."/>
            <person name="Savage-Ashlock K.N."/>
            <person name="McCully A.L."/>
            <person name="Luedtke B."/>
            <person name="Shaw E.I."/>
            <person name="Hoff W.D."/>
            <person name="Elshahed M.S."/>
        </authorList>
    </citation>
    <scope>NUCLEOTIDE SEQUENCE [LARGE SCALE GENOMIC DNA]</scope>
    <source>
        <strain evidence="7 8">DX253</strain>
    </source>
</reference>
<feature type="binding site" evidence="3">
    <location>
        <position position="118"/>
    </location>
    <ligand>
        <name>NAD(+)</name>
        <dbReference type="ChEBI" id="CHEBI:57540"/>
    </ligand>
</feature>
<evidence type="ECO:0000259" key="5">
    <source>
        <dbReference type="Pfam" id="PF00725"/>
    </source>
</evidence>
<comment type="caution">
    <text evidence="7">The sequence shown here is derived from an EMBL/GenBank/DDBJ whole genome shotgun (WGS) entry which is preliminary data.</text>
</comment>
<feature type="binding site" evidence="3">
    <location>
        <position position="294"/>
    </location>
    <ligand>
        <name>NAD(+)</name>
        <dbReference type="ChEBI" id="CHEBI:57540"/>
    </ligand>
</feature>
<feature type="domain" description="3-hydroxyacyl-CoA dehydrogenase C-terminal" evidence="5">
    <location>
        <begin position="207"/>
        <end position="302"/>
    </location>
</feature>
<dbReference type="GO" id="GO:0016616">
    <property type="term" value="F:oxidoreductase activity, acting on the CH-OH group of donors, NAD or NADP as acceptor"/>
    <property type="evidence" value="ECO:0007669"/>
    <property type="project" value="InterPro"/>
</dbReference>